<dbReference type="EMBL" id="MU001510">
    <property type="protein sequence ID" value="KAF2439001.1"/>
    <property type="molecule type" value="Genomic_DNA"/>
</dbReference>
<keyword evidence="3" id="KW-1185">Reference proteome</keyword>
<dbReference type="AlphaFoldDB" id="A0A9P4P9L1"/>
<name>A0A9P4P9L1_9PLEO</name>
<comment type="caution">
    <text evidence="2">The sequence shown here is derived from an EMBL/GenBank/DDBJ whole genome shotgun (WGS) entry which is preliminary data.</text>
</comment>
<evidence type="ECO:0000256" key="1">
    <source>
        <dbReference type="SAM" id="MobiDB-lite"/>
    </source>
</evidence>
<dbReference type="Proteomes" id="UP000799764">
    <property type="component" value="Unassembled WGS sequence"/>
</dbReference>
<organism evidence="2 3">
    <name type="scientific">Karstenula rhodostoma CBS 690.94</name>
    <dbReference type="NCBI Taxonomy" id="1392251"/>
    <lineage>
        <taxon>Eukaryota</taxon>
        <taxon>Fungi</taxon>
        <taxon>Dikarya</taxon>
        <taxon>Ascomycota</taxon>
        <taxon>Pezizomycotina</taxon>
        <taxon>Dothideomycetes</taxon>
        <taxon>Pleosporomycetidae</taxon>
        <taxon>Pleosporales</taxon>
        <taxon>Massarineae</taxon>
        <taxon>Didymosphaeriaceae</taxon>
        <taxon>Karstenula</taxon>
    </lineage>
</organism>
<sequence>MSKRRASSTSAVSTDDNKPIKSAKQTAGELSDTIVTQTQSPFFSKLNYDVRYVIYDCLYLHLPPLARKWNANGVPQDDCCQGLILSCKLANQELLETAGRHLKMYLDECQEKCERYYGKPITIHGEVRLCTGWETLRSVTLSIAVKYLHSRKHNSSGFQHRLDIDVDTSYPWDPLRRLLERPFDRVTLLFTCPEVERASPEYEVTNSIWHHLMEMHTDIGTTIGQEWLRFQWGDDIDKLRQYRETPSLIVPHIKHDRNRCCYKCSINFSPYECVNPDNCENENCKDHFQPKCNGKDLECDSEHRPSLCDLDGGCKYGSDADCLEGGPKRRDYDSDEEHRFARVQWNRLCAAGVRELEDLCPYYPAHISKRIQTKEIVFAWDYRSSNEPLSGKLLGEKQRYQQTRAEELAEKDLLRVPVNDEEYDEEWPYACYLDLEGWDGLLNNDSLAGMWVIGHPKRWMLTSQEVLDEDNSNDGMGLGLTNGRKERVECAGMRSRIVARTTELTPWPGLNT</sequence>
<feature type="region of interest" description="Disordered" evidence="1">
    <location>
        <begin position="1"/>
        <end position="25"/>
    </location>
</feature>
<dbReference type="OrthoDB" id="3691215at2759"/>
<reference evidence="2" key="1">
    <citation type="journal article" date="2020" name="Stud. Mycol.">
        <title>101 Dothideomycetes genomes: a test case for predicting lifestyles and emergence of pathogens.</title>
        <authorList>
            <person name="Haridas S."/>
            <person name="Albert R."/>
            <person name="Binder M."/>
            <person name="Bloem J."/>
            <person name="Labutti K."/>
            <person name="Salamov A."/>
            <person name="Andreopoulos B."/>
            <person name="Baker S."/>
            <person name="Barry K."/>
            <person name="Bills G."/>
            <person name="Bluhm B."/>
            <person name="Cannon C."/>
            <person name="Castanera R."/>
            <person name="Culley D."/>
            <person name="Daum C."/>
            <person name="Ezra D."/>
            <person name="Gonzalez J."/>
            <person name="Henrissat B."/>
            <person name="Kuo A."/>
            <person name="Liang C."/>
            <person name="Lipzen A."/>
            <person name="Lutzoni F."/>
            <person name="Magnuson J."/>
            <person name="Mondo S."/>
            <person name="Nolan M."/>
            <person name="Ohm R."/>
            <person name="Pangilinan J."/>
            <person name="Park H.-J."/>
            <person name="Ramirez L."/>
            <person name="Alfaro M."/>
            <person name="Sun H."/>
            <person name="Tritt A."/>
            <person name="Yoshinaga Y."/>
            <person name="Zwiers L.-H."/>
            <person name="Turgeon B."/>
            <person name="Goodwin S."/>
            <person name="Spatafora J."/>
            <person name="Crous P."/>
            <person name="Grigoriev I."/>
        </authorList>
    </citation>
    <scope>NUCLEOTIDE SEQUENCE</scope>
    <source>
        <strain evidence="2">CBS 690.94</strain>
    </source>
</reference>
<protein>
    <submittedName>
        <fullName evidence="2">Uncharacterized protein</fullName>
    </submittedName>
</protein>
<proteinExistence type="predicted"/>
<evidence type="ECO:0000313" key="2">
    <source>
        <dbReference type="EMBL" id="KAF2439001.1"/>
    </source>
</evidence>
<evidence type="ECO:0000313" key="3">
    <source>
        <dbReference type="Proteomes" id="UP000799764"/>
    </source>
</evidence>
<gene>
    <name evidence="2" type="ORF">P171DRAFT_502169</name>
</gene>
<accession>A0A9P4P9L1</accession>